<evidence type="ECO:0000256" key="3">
    <source>
        <dbReference type="ARBA" id="ARBA00004961"/>
    </source>
</evidence>
<dbReference type="RefSeq" id="WP_012163095.1">
    <property type="nucleotide sequence ID" value="NC_009925.1"/>
</dbReference>
<dbReference type="Gene3D" id="3.40.50.1360">
    <property type="match status" value="1"/>
</dbReference>
<keyword evidence="11" id="KW-1185">Reference proteome</keyword>
<dbReference type="eggNOG" id="COG0363">
    <property type="taxonomic scope" value="Bacteria"/>
</dbReference>
<comment type="pathway">
    <text evidence="3 8">Carbohydrate degradation; pentose phosphate pathway; D-ribulose 5-phosphate from D-glucose 6-phosphate (oxidative stage): step 2/3.</text>
</comment>
<dbReference type="Pfam" id="PF01182">
    <property type="entry name" value="Glucosamine_iso"/>
    <property type="match status" value="1"/>
</dbReference>
<evidence type="ECO:0000313" key="11">
    <source>
        <dbReference type="Proteomes" id="UP000000268"/>
    </source>
</evidence>
<dbReference type="EMBL" id="CP000828">
    <property type="protein sequence ID" value="ABW27644.1"/>
    <property type="molecule type" value="Genomic_DNA"/>
</dbReference>
<dbReference type="InterPro" id="IPR039104">
    <property type="entry name" value="6PGL"/>
</dbReference>
<gene>
    <name evidence="8 10" type="primary">pgl</name>
    <name evidence="10" type="ordered locus">AM1_2637</name>
</gene>
<dbReference type="InterPro" id="IPR006148">
    <property type="entry name" value="Glc/Gal-6P_isomerase"/>
</dbReference>
<evidence type="ECO:0000256" key="6">
    <source>
        <dbReference type="ARBA" id="ARBA00020337"/>
    </source>
</evidence>
<feature type="domain" description="Glucosamine/galactosamine-6-phosphate isomerase" evidence="9">
    <location>
        <begin position="10"/>
        <end position="229"/>
    </location>
</feature>
<evidence type="ECO:0000256" key="8">
    <source>
        <dbReference type="RuleBase" id="RU365095"/>
    </source>
</evidence>
<organism evidence="10 11">
    <name type="scientific">Acaryochloris marina (strain MBIC 11017)</name>
    <dbReference type="NCBI Taxonomy" id="329726"/>
    <lineage>
        <taxon>Bacteria</taxon>
        <taxon>Bacillati</taxon>
        <taxon>Cyanobacteriota</taxon>
        <taxon>Cyanophyceae</taxon>
        <taxon>Acaryochloridales</taxon>
        <taxon>Acaryochloridaceae</taxon>
        <taxon>Acaryochloris</taxon>
    </lineage>
</organism>
<dbReference type="GO" id="GO:0005975">
    <property type="term" value="P:carbohydrate metabolic process"/>
    <property type="evidence" value="ECO:0007669"/>
    <property type="project" value="UniProtKB-UniRule"/>
</dbReference>
<evidence type="ECO:0000259" key="9">
    <source>
        <dbReference type="Pfam" id="PF01182"/>
    </source>
</evidence>
<dbReference type="OrthoDB" id="9810967at2"/>
<dbReference type="CDD" id="cd01400">
    <property type="entry name" value="6PGL"/>
    <property type="match status" value="1"/>
</dbReference>
<evidence type="ECO:0000256" key="4">
    <source>
        <dbReference type="ARBA" id="ARBA00010662"/>
    </source>
</evidence>
<dbReference type="GO" id="GO:0006098">
    <property type="term" value="P:pentose-phosphate shunt"/>
    <property type="evidence" value="ECO:0007669"/>
    <property type="project" value="UniProtKB-UniPathway"/>
</dbReference>
<dbReference type="KEGG" id="amr:AM1_2637"/>
<dbReference type="EC" id="3.1.1.31" evidence="5 8"/>
<evidence type="ECO:0000313" key="10">
    <source>
        <dbReference type="EMBL" id="ABW27644.1"/>
    </source>
</evidence>
<comment type="function">
    <text evidence="2 8">Hydrolysis of 6-phosphogluconolactone to 6-phosphogluconate.</text>
</comment>
<dbReference type="NCBIfam" id="TIGR01198">
    <property type="entry name" value="pgl"/>
    <property type="match status" value="1"/>
</dbReference>
<evidence type="ECO:0000256" key="5">
    <source>
        <dbReference type="ARBA" id="ARBA00013198"/>
    </source>
</evidence>
<comment type="catalytic activity">
    <reaction evidence="1 8">
        <text>6-phospho-D-glucono-1,5-lactone + H2O = 6-phospho-D-gluconate + H(+)</text>
        <dbReference type="Rhea" id="RHEA:12556"/>
        <dbReference type="ChEBI" id="CHEBI:15377"/>
        <dbReference type="ChEBI" id="CHEBI:15378"/>
        <dbReference type="ChEBI" id="CHEBI:57955"/>
        <dbReference type="ChEBI" id="CHEBI:58759"/>
        <dbReference type="EC" id="3.1.1.31"/>
    </reaction>
</comment>
<sequence>MKPNIEVFADPSQLIERALELTLAEIKDAIAQRGRCTIALAGGNTPKPLYEQLAQQDLPWQNIHIFWGDERYVPISDPQSNAGMATKAWLNHVAIPPTNIYPMPTQAADPAEAAQTYNQQLQTFFGTGPKEFPRFDIVLLGLGPDGHTASLFPHTEALQVCDRNVTVGNKDGQPRLTLTVPVLNQARCIFFLATGANKQDALTEIFAETADATHYPARLIQPIHGKLSWLLDTAAGEPLQKYL</sequence>
<evidence type="ECO:0000256" key="7">
    <source>
        <dbReference type="ARBA" id="ARBA00022801"/>
    </source>
</evidence>
<dbReference type="UniPathway" id="UPA00115">
    <property type="reaction ID" value="UER00409"/>
</dbReference>
<dbReference type="InterPro" id="IPR037171">
    <property type="entry name" value="NagB/RpiA_transferase-like"/>
</dbReference>
<proteinExistence type="inferred from homology"/>
<name>B0C6U0_ACAM1</name>
<dbReference type="FunFam" id="3.40.50.1360:FF:000005">
    <property type="entry name" value="6-phosphogluconolactonase"/>
    <property type="match status" value="1"/>
</dbReference>
<dbReference type="SUPFAM" id="SSF100950">
    <property type="entry name" value="NagB/RpiA/CoA transferase-like"/>
    <property type="match status" value="1"/>
</dbReference>
<dbReference type="PANTHER" id="PTHR11054:SF0">
    <property type="entry name" value="6-PHOSPHOGLUCONOLACTONASE"/>
    <property type="match status" value="1"/>
</dbReference>
<comment type="similarity">
    <text evidence="4 8">Belongs to the glucosamine/galactosamine-6-phosphate isomerase family. 6-phosphogluconolactonase subfamily.</text>
</comment>
<reference evidence="10 11" key="1">
    <citation type="journal article" date="2008" name="Proc. Natl. Acad. Sci. U.S.A.">
        <title>Niche adaptation and genome expansion in the chlorophyll d-producing cyanobacterium Acaryochloris marina.</title>
        <authorList>
            <person name="Swingley W.D."/>
            <person name="Chen M."/>
            <person name="Cheung P.C."/>
            <person name="Conrad A.L."/>
            <person name="Dejesa L.C."/>
            <person name="Hao J."/>
            <person name="Honchak B.M."/>
            <person name="Karbach L.E."/>
            <person name="Kurdoglu A."/>
            <person name="Lahiri S."/>
            <person name="Mastrian S.D."/>
            <person name="Miyashita H."/>
            <person name="Page L."/>
            <person name="Ramakrishna P."/>
            <person name="Satoh S."/>
            <person name="Sattley W.M."/>
            <person name="Shimada Y."/>
            <person name="Taylor H.L."/>
            <person name="Tomo T."/>
            <person name="Tsuchiya T."/>
            <person name="Wang Z.T."/>
            <person name="Raymond J."/>
            <person name="Mimuro M."/>
            <person name="Blankenship R.E."/>
            <person name="Touchman J.W."/>
        </authorList>
    </citation>
    <scope>NUCLEOTIDE SEQUENCE [LARGE SCALE GENOMIC DNA]</scope>
    <source>
        <strain evidence="11">MBIC 11017</strain>
    </source>
</reference>
<evidence type="ECO:0000256" key="1">
    <source>
        <dbReference type="ARBA" id="ARBA00000832"/>
    </source>
</evidence>
<dbReference type="STRING" id="329726.AM1_2637"/>
<accession>B0C6U0</accession>
<dbReference type="AlphaFoldDB" id="B0C6U0"/>
<dbReference type="GO" id="GO:0017057">
    <property type="term" value="F:6-phosphogluconolactonase activity"/>
    <property type="evidence" value="ECO:0007669"/>
    <property type="project" value="UniProtKB-UniRule"/>
</dbReference>
<dbReference type="HOGENOM" id="CLU_053947_0_1_3"/>
<evidence type="ECO:0000256" key="2">
    <source>
        <dbReference type="ARBA" id="ARBA00002681"/>
    </source>
</evidence>
<dbReference type="InterPro" id="IPR005900">
    <property type="entry name" value="6-phosphogluconolactonase_DevB"/>
</dbReference>
<dbReference type="PANTHER" id="PTHR11054">
    <property type="entry name" value="6-PHOSPHOGLUCONOLACTONASE"/>
    <property type="match status" value="1"/>
</dbReference>
<protein>
    <recommendedName>
        <fullName evidence="6 8">6-phosphogluconolactonase</fullName>
        <shortName evidence="8">6PGL</shortName>
        <ecNumber evidence="5 8">3.1.1.31</ecNumber>
    </recommendedName>
</protein>
<dbReference type="Proteomes" id="UP000000268">
    <property type="component" value="Chromosome"/>
</dbReference>
<keyword evidence="7 8" id="KW-0378">Hydrolase</keyword>